<dbReference type="InterPro" id="IPR025436">
    <property type="entry name" value="DUF4179"/>
</dbReference>
<dbReference type="EMBL" id="FQXR01000005">
    <property type="protein sequence ID" value="SHH86730.1"/>
    <property type="molecule type" value="Genomic_DNA"/>
</dbReference>
<keyword evidence="1" id="KW-0472">Membrane</keyword>
<evidence type="ECO:0000259" key="2">
    <source>
        <dbReference type="Pfam" id="PF13786"/>
    </source>
</evidence>
<evidence type="ECO:0000313" key="3">
    <source>
        <dbReference type="EMBL" id="SHH86730.1"/>
    </source>
</evidence>
<reference evidence="3 4" key="1">
    <citation type="submission" date="2016-11" db="EMBL/GenBank/DDBJ databases">
        <authorList>
            <person name="Jaros S."/>
            <person name="Januszkiewicz K."/>
            <person name="Wedrychowicz H."/>
        </authorList>
    </citation>
    <scope>NUCLEOTIDE SEQUENCE [LARGE SCALE GENOMIC DNA]</scope>
    <source>
        <strain evidence="3 4">DSM 13106</strain>
    </source>
</reference>
<dbReference type="OrthoDB" id="2961302at2"/>
<feature type="domain" description="DUF4179" evidence="2">
    <location>
        <begin position="38"/>
        <end position="124"/>
    </location>
</feature>
<feature type="transmembrane region" description="Helical" evidence="1">
    <location>
        <begin position="47"/>
        <end position="68"/>
    </location>
</feature>
<dbReference type="RefSeq" id="WP_072743921.1">
    <property type="nucleotide sequence ID" value="NZ_FQXR01000005.1"/>
</dbReference>
<keyword evidence="1" id="KW-1133">Transmembrane helix</keyword>
<evidence type="ECO:0000313" key="4">
    <source>
        <dbReference type="Proteomes" id="UP000184389"/>
    </source>
</evidence>
<keyword evidence="4" id="KW-1185">Reference proteome</keyword>
<name>A0A1M5WGX9_9FIRM</name>
<evidence type="ECO:0000256" key="1">
    <source>
        <dbReference type="SAM" id="Phobius"/>
    </source>
</evidence>
<proteinExistence type="predicted"/>
<keyword evidence="1" id="KW-0812">Transmembrane</keyword>
<gene>
    <name evidence="3" type="ORF">SAMN02745180_01232</name>
</gene>
<dbReference type="Proteomes" id="UP000184389">
    <property type="component" value="Unassembled WGS sequence"/>
</dbReference>
<protein>
    <recommendedName>
        <fullName evidence="2">DUF4179 domain-containing protein</fullName>
    </recommendedName>
</protein>
<organism evidence="3 4">
    <name type="scientific">Sporanaerobacter acetigenes DSM 13106</name>
    <dbReference type="NCBI Taxonomy" id="1123281"/>
    <lineage>
        <taxon>Bacteria</taxon>
        <taxon>Bacillati</taxon>
        <taxon>Bacillota</taxon>
        <taxon>Tissierellia</taxon>
        <taxon>Tissierellales</taxon>
        <taxon>Sporanaerobacteraceae</taxon>
        <taxon>Sporanaerobacter</taxon>
    </lineage>
</organism>
<dbReference type="Pfam" id="PF13786">
    <property type="entry name" value="DUF4179"/>
    <property type="match status" value="1"/>
</dbReference>
<sequence length="427" mass="48496">MNEVEKLLYEGKKEIDSLEIPIDIESTLRSALESTPNKKKKNIKGKVAALILAVLLLGYNMDTLAFYGKKLVGYENVMNGTLKELNQLGKGQTIDKSHTFSNGVKFTLDAIMLDNNTMVMFYTLYSPDENVMDVDSNTHISITNMQDKLFTYGGSGDANKNNTEMKWVISTHEAPKLSEKTMKVNLSYIHENGDIEYGDIKFKIDRNQAVGKSLKISLNKKIKLDQRQIKVKSLIASPTTTIVKGQIQNIIELGLDHINKNRIMPNDIEMALIVDGKEIAWEGSGISTNMKGINFDVRFEAIPTDTKNLQLKLISFSGEYDVHENIHLIKDTSKNIKILGQDIEINNVYEKEGNTYITITTDKDTLLSKVYLYMDGEKVELVETIPEKSENHTRTLKFQGTGEDLKLNIEKIKYKKYYNDIIYSYDK</sequence>
<accession>A0A1M5WGX9</accession>
<dbReference type="AlphaFoldDB" id="A0A1M5WGX9"/>